<evidence type="ECO:0000256" key="3">
    <source>
        <dbReference type="ARBA" id="ARBA00023002"/>
    </source>
</evidence>
<comment type="similarity">
    <text evidence="1">Belongs to the short-chain dehydrogenases/reductases (SDR) family.</text>
</comment>
<organism evidence="4 5">
    <name type="scientific">Pseudallescheria apiosperma</name>
    <name type="common">Scedosporium apiospermum</name>
    <dbReference type="NCBI Taxonomy" id="563466"/>
    <lineage>
        <taxon>Eukaryota</taxon>
        <taxon>Fungi</taxon>
        <taxon>Dikarya</taxon>
        <taxon>Ascomycota</taxon>
        <taxon>Pezizomycotina</taxon>
        <taxon>Sordariomycetes</taxon>
        <taxon>Hypocreomycetidae</taxon>
        <taxon>Microascales</taxon>
        <taxon>Microascaceae</taxon>
        <taxon>Scedosporium</taxon>
    </lineage>
</organism>
<dbReference type="GeneID" id="27721039"/>
<evidence type="ECO:0000256" key="1">
    <source>
        <dbReference type="ARBA" id="ARBA00006484"/>
    </source>
</evidence>
<comment type="caution">
    <text evidence="4">The sequence shown here is derived from an EMBL/GenBank/DDBJ whole genome shotgun (WGS) entry which is preliminary data.</text>
</comment>
<dbReference type="PANTHER" id="PTHR43618">
    <property type="entry name" value="7-ALPHA-HYDROXYSTEROID DEHYDROGENASE"/>
    <property type="match status" value="1"/>
</dbReference>
<proteinExistence type="inferred from homology"/>
<dbReference type="OrthoDB" id="2898618at2759"/>
<evidence type="ECO:0000313" key="4">
    <source>
        <dbReference type="EMBL" id="KEZ45613.1"/>
    </source>
</evidence>
<dbReference type="Pfam" id="PF00106">
    <property type="entry name" value="adh_short"/>
    <property type="match status" value="1"/>
</dbReference>
<dbReference type="Gene3D" id="3.40.50.720">
    <property type="entry name" value="NAD(P)-binding Rossmann-like Domain"/>
    <property type="match status" value="1"/>
</dbReference>
<evidence type="ECO:0000256" key="2">
    <source>
        <dbReference type="ARBA" id="ARBA00022857"/>
    </source>
</evidence>
<dbReference type="KEGG" id="sapo:SAPIO_CDS1967"/>
<dbReference type="VEuPathDB" id="FungiDB:SAPIO_CDS1967"/>
<accession>A0A084GE51</accession>
<dbReference type="Proteomes" id="UP000028545">
    <property type="component" value="Unassembled WGS sequence"/>
</dbReference>
<keyword evidence="5" id="KW-1185">Reference proteome</keyword>
<protein>
    <submittedName>
        <fullName evidence="4">Uncharacterized protein</fullName>
    </submittedName>
</protein>
<dbReference type="InterPro" id="IPR036291">
    <property type="entry name" value="NAD(P)-bd_dom_sf"/>
</dbReference>
<name>A0A084GE51_PSEDA</name>
<dbReference type="PRINTS" id="PR00081">
    <property type="entry name" value="GDHRDH"/>
</dbReference>
<gene>
    <name evidence="4" type="ORF">SAPIO_CDS1967</name>
</gene>
<keyword evidence="2" id="KW-0521">NADP</keyword>
<dbReference type="PANTHER" id="PTHR43618:SF18">
    <property type="entry name" value="SHORT CHAIN DEHYDROGENASE_REDUCTASE FAMILY (AFU_ORTHOLOGUE AFUA_5G12480)"/>
    <property type="match status" value="1"/>
</dbReference>
<dbReference type="RefSeq" id="XP_016645412.1">
    <property type="nucleotide sequence ID" value="XM_016785115.1"/>
</dbReference>
<dbReference type="HOGENOM" id="CLU_1595489_0_0_1"/>
<dbReference type="AlphaFoldDB" id="A0A084GE51"/>
<reference evidence="4 5" key="1">
    <citation type="journal article" date="2014" name="Genome Announc.">
        <title>Draft genome sequence of the pathogenic fungus Scedosporium apiospermum.</title>
        <authorList>
            <person name="Vandeputte P."/>
            <person name="Ghamrawi S."/>
            <person name="Rechenmann M."/>
            <person name="Iltis A."/>
            <person name="Giraud S."/>
            <person name="Fleury M."/>
            <person name="Thornton C."/>
            <person name="Delhaes L."/>
            <person name="Meyer W."/>
            <person name="Papon N."/>
            <person name="Bouchara J.P."/>
        </authorList>
    </citation>
    <scope>NUCLEOTIDE SEQUENCE [LARGE SCALE GENOMIC DNA]</scope>
    <source>
        <strain evidence="4 5">IHEM 14462</strain>
    </source>
</reference>
<keyword evidence="3" id="KW-0560">Oxidoreductase</keyword>
<dbReference type="InterPro" id="IPR052178">
    <property type="entry name" value="Sec_Metab_Biosynth_SDR"/>
</dbReference>
<sequence length="167" mass="18243">MGGCMGYVASKAGVLQLMKTLATVLAPTGIRFNSIAPGNVPQGRAGDVRDMAGATLFLCGRGGFYCNGALIAENEPVFQEALNIFKQETDARERSWLSKKYKRNQVKPPESLSAFIEFLYDADKRVSNSPFLGIMKFVLKAIANHNDLIEKVANDLIIIVNEIESAN</sequence>
<dbReference type="SUPFAM" id="SSF51735">
    <property type="entry name" value="NAD(P)-binding Rossmann-fold domains"/>
    <property type="match status" value="1"/>
</dbReference>
<dbReference type="GO" id="GO:0016491">
    <property type="term" value="F:oxidoreductase activity"/>
    <property type="evidence" value="ECO:0007669"/>
    <property type="project" value="UniProtKB-KW"/>
</dbReference>
<evidence type="ECO:0000313" key="5">
    <source>
        <dbReference type="Proteomes" id="UP000028545"/>
    </source>
</evidence>
<dbReference type="InterPro" id="IPR002347">
    <property type="entry name" value="SDR_fam"/>
</dbReference>
<dbReference type="EMBL" id="JOWA01000077">
    <property type="protein sequence ID" value="KEZ45613.1"/>
    <property type="molecule type" value="Genomic_DNA"/>
</dbReference>